<gene>
    <name evidence="3" type="ORF">RFULGI_LOCUS1999</name>
</gene>
<comment type="caution">
    <text evidence="3">The sequence shown here is derived from an EMBL/GenBank/DDBJ whole genome shotgun (WGS) entry which is preliminary data.</text>
</comment>
<feature type="non-terminal residue" evidence="3">
    <location>
        <position position="297"/>
    </location>
</feature>
<organism evidence="3 4">
    <name type="scientific">Racocetra fulgida</name>
    <dbReference type="NCBI Taxonomy" id="60492"/>
    <lineage>
        <taxon>Eukaryota</taxon>
        <taxon>Fungi</taxon>
        <taxon>Fungi incertae sedis</taxon>
        <taxon>Mucoromycota</taxon>
        <taxon>Glomeromycotina</taxon>
        <taxon>Glomeromycetes</taxon>
        <taxon>Diversisporales</taxon>
        <taxon>Gigasporaceae</taxon>
        <taxon>Racocetra</taxon>
    </lineage>
</organism>
<dbReference type="EMBL" id="CAJVPZ010001386">
    <property type="protein sequence ID" value="CAG8491367.1"/>
    <property type="molecule type" value="Genomic_DNA"/>
</dbReference>
<evidence type="ECO:0000256" key="1">
    <source>
        <dbReference type="SAM" id="MobiDB-lite"/>
    </source>
</evidence>
<accession>A0A9N8WQK7</accession>
<dbReference type="Proteomes" id="UP000789396">
    <property type="component" value="Unassembled WGS sequence"/>
</dbReference>
<proteinExistence type="predicted"/>
<evidence type="ECO:0000313" key="3">
    <source>
        <dbReference type="EMBL" id="CAG8491367.1"/>
    </source>
</evidence>
<reference evidence="3" key="1">
    <citation type="submission" date="2021-06" db="EMBL/GenBank/DDBJ databases">
        <authorList>
            <person name="Kallberg Y."/>
            <person name="Tangrot J."/>
            <person name="Rosling A."/>
        </authorList>
    </citation>
    <scope>NUCLEOTIDE SEQUENCE</scope>
    <source>
        <strain evidence="3">IN212</strain>
    </source>
</reference>
<dbReference type="InterPro" id="IPR046700">
    <property type="entry name" value="DUF6570"/>
</dbReference>
<feature type="region of interest" description="Disordered" evidence="1">
    <location>
        <begin position="52"/>
        <end position="86"/>
    </location>
</feature>
<evidence type="ECO:0000313" key="4">
    <source>
        <dbReference type="Proteomes" id="UP000789396"/>
    </source>
</evidence>
<keyword evidence="4" id="KW-1185">Reference proteome</keyword>
<feature type="compositionally biased region" description="Basic and acidic residues" evidence="1">
    <location>
        <begin position="55"/>
        <end position="73"/>
    </location>
</feature>
<sequence>MPNKPLHYNHFAQPKYGCIYYQENVRRKLLNETLFFKVLISQIHISNTLRQHKKRENETLEQRELHRERDRENKKRKRQLKTDEQREAQEITEMISDNTESEMISVLIESDPRLDNILNVQHLSEADHKLLQKFRAEMNKLKHNLCPVCNERFPSINLVNGASRRCYNDKNELKKFSLENNMDPGKALKELKGLTDIEEMLIAQIFLVISVYYLRGSQYAYRSSFRDFNVRQSKVECALHWLKEYNCYYTDIDIDYDVLQSLPDDSPIDNQVLQLQEDDVDDETITRNFVPTPVPSH</sequence>
<dbReference type="Pfam" id="PF20209">
    <property type="entry name" value="DUF6570"/>
    <property type="match status" value="1"/>
</dbReference>
<protein>
    <submittedName>
        <fullName evidence="3">6132_t:CDS:1</fullName>
    </submittedName>
</protein>
<dbReference type="AlphaFoldDB" id="A0A9N8WQK7"/>
<name>A0A9N8WQK7_9GLOM</name>
<dbReference type="OrthoDB" id="2448733at2759"/>
<feature type="domain" description="DUF6570" evidence="2">
    <location>
        <begin position="170"/>
        <end position="222"/>
    </location>
</feature>
<evidence type="ECO:0000259" key="2">
    <source>
        <dbReference type="Pfam" id="PF20209"/>
    </source>
</evidence>